<sequence>MKQKILLCLLLLAGATAMAQIEFKKGYFIDREGTKTECLIKDDNWDVIKGSFEYKISENDPEIIKEFGSIDEISIYDINKYKRFNVDIDVSISNINRLSADRKPKFRNAPLLLKVLIEGKASLFQYKEDKIVRFFYTNEANQVPVQLIYKRYSTSRGTLGYNEQYKQQLNLNVKCEGTKNALDRIYYSNTALTKYFIKYNNCFSDSFKEYKEFEQGKKLYVKAKVGTSMSNMSIKKYGTQFIFGYEVDFGNKIVPIFGFELEYMLPTKGNKWSLFIDPKFRSINTTVTAVTSDRPINNTEEIELTYKSIEIPISIRNYIYLKSKSRLSLSFGIMFEKGFKSSKFDFGRDIPNIIPKLDAFNGLVFGVGFHKNDYAIELKYNSRNVIENTSGWSTKYQNLDLSFSYTLF</sequence>
<comment type="caution">
    <text evidence="2">The sequence shown here is derived from an EMBL/GenBank/DDBJ whole genome shotgun (WGS) entry which is preliminary data.</text>
</comment>
<reference evidence="3" key="1">
    <citation type="journal article" date="2019" name="Int. J. Syst. Evol. Microbiol.">
        <title>The Global Catalogue of Microorganisms (GCM) 10K type strain sequencing project: providing services to taxonomists for standard genome sequencing and annotation.</title>
        <authorList>
            <consortium name="The Broad Institute Genomics Platform"/>
            <consortium name="The Broad Institute Genome Sequencing Center for Infectious Disease"/>
            <person name="Wu L."/>
            <person name="Ma J."/>
        </authorList>
    </citation>
    <scope>NUCLEOTIDE SEQUENCE [LARGE SCALE GENOMIC DNA]</scope>
    <source>
        <strain evidence="3">KCTC 52127</strain>
    </source>
</reference>
<protein>
    <recommendedName>
        <fullName evidence="4">tRNA modification GTPase</fullName>
    </recommendedName>
</protein>
<evidence type="ECO:0008006" key="4">
    <source>
        <dbReference type="Google" id="ProtNLM"/>
    </source>
</evidence>
<keyword evidence="1" id="KW-0732">Signal</keyword>
<dbReference type="RefSeq" id="WP_379664456.1">
    <property type="nucleotide sequence ID" value="NZ_JBHULH010000001.1"/>
</dbReference>
<feature type="signal peptide" evidence="1">
    <location>
        <begin position="1"/>
        <end position="19"/>
    </location>
</feature>
<evidence type="ECO:0000313" key="2">
    <source>
        <dbReference type="EMBL" id="MFD2565730.1"/>
    </source>
</evidence>
<evidence type="ECO:0000256" key="1">
    <source>
        <dbReference type="SAM" id="SignalP"/>
    </source>
</evidence>
<name>A0ABW5LLP5_9FLAO</name>
<gene>
    <name evidence="2" type="ORF">ACFSRZ_00020</name>
</gene>
<dbReference type="EMBL" id="JBHULH010000001">
    <property type="protein sequence ID" value="MFD2565730.1"/>
    <property type="molecule type" value="Genomic_DNA"/>
</dbReference>
<organism evidence="2 3">
    <name type="scientific">Pseudotenacibaculum haliotis</name>
    <dbReference type="NCBI Taxonomy" id="1862138"/>
    <lineage>
        <taxon>Bacteria</taxon>
        <taxon>Pseudomonadati</taxon>
        <taxon>Bacteroidota</taxon>
        <taxon>Flavobacteriia</taxon>
        <taxon>Flavobacteriales</taxon>
        <taxon>Flavobacteriaceae</taxon>
        <taxon>Pseudotenacibaculum</taxon>
    </lineage>
</organism>
<feature type="chain" id="PRO_5047266624" description="tRNA modification GTPase" evidence="1">
    <location>
        <begin position="20"/>
        <end position="408"/>
    </location>
</feature>
<proteinExistence type="predicted"/>
<accession>A0ABW5LLP5</accession>
<keyword evidence="3" id="KW-1185">Reference proteome</keyword>
<dbReference type="Proteomes" id="UP001597508">
    <property type="component" value="Unassembled WGS sequence"/>
</dbReference>
<evidence type="ECO:0000313" key="3">
    <source>
        <dbReference type="Proteomes" id="UP001597508"/>
    </source>
</evidence>